<dbReference type="RefSeq" id="XP_031851250.1">
    <property type="nucleotide sequence ID" value="XM_031995359.1"/>
</dbReference>
<feature type="region of interest" description="Disordered" evidence="1">
    <location>
        <begin position="682"/>
        <end position="702"/>
    </location>
</feature>
<dbReference type="GeneID" id="43579459"/>
<keyword evidence="3" id="KW-1185">Reference proteome</keyword>
<accession>A0A5E8B779</accession>
<protein>
    <submittedName>
        <fullName evidence="2">Uncharacterized protein</fullName>
    </submittedName>
</protein>
<evidence type="ECO:0000313" key="2">
    <source>
        <dbReference type="EMBL" id="VVT45096.1"/>
    </source>
</evidence>
<organism evidence="2 3">
    <name type="scientific">Magnusiomyces paraingens</name>
    <dbReference type="NCBI Taxonomy" id="2606893"/>
    <lineage>
        <taxon>Eukaryota</taxon>
        <taxon>Fungi</taxon>
        <taxon>Dikarya</taxon>
        <taxon>Ascomycota</taxon>
        <taxon>Saccharomycotina</taxon>
        <taxon>Dipodascomycetes</taxon>
        <taxon>Dipodascales</taxon>
        <taxon>Dipodascaceae</taxon>
        <taxon>Magnusiomyces</taxon>
    </lineage>
</organism>
<feature type="compositionally biased region" description="Low complexity" evidence="1">
    <location>
        <begin position="366"/>
        <end position="386"/>
    </location>
</feature>
<gene>
    <name evidence="2" type="ORF">SAPINGB_P000636</name>
</gene>
<feature type="region of interest" description="Disordered" evidence="1">
    <location>
        <begin position="406"/>
        <end position="425"/>
    </location>
</feature>
<reference evidence="2 3" key="1">
    <citation type="submission" date="2019-09" db="EMBL/GenBank/DDBJ databases">
        <authorList>
            <person name="Brejova B."/>
        </authorList>
    </citation>
    <scope>NUCLEOTIDE SEQUENCE [LARGE SCALE GENOMIC DNA]</scope>
</reference>
<feature type="compositionally biased region" description="Low complexity" evidence="1">
    <location>
        <begin position="573"/>
        <end position="595"/>
    </location>
</feature>
<feature type="compositionally biased region" description="Low complexity" evidence="1">
    <location>
        <begin position="507"/>
        <end position="538"/>
    </location>
</feature>
<sequence length="702" mass="75916">MQSLLKAFIPFGSEETTPGDSGSLLGAHSFALPLYRQGEAEDDLELQSISLQYMFRRCAIARSEAFCEGPAARARSESHKLDDSETLIEEEFNTETITDAPEEELNEETDKKYNRTAFERALANDKFRILVDWRKNKFRSLCILSSTPSSLAKKQPVTMPMTVAPEPPISSTKKIPAAILAARRLAASSGPVALASGGAILKQLAPGYALMVLNSNASELVYIKTLSESGIYSEHYVAPEARRRMVKEAINLAKCRKWERNHPSSSANSGSKIPSIGNYYQAQTQAQTRNSSRIPSKNGKAAIEAMSTLSFDKNDRAVVINEYLHKLAYEVQVDRLYRALYSERIKKLEENLFKKQPQRQPEKQPSRSSGVRLSSSSGTQISIPTSASSTSASVIASYTAAIASVGSNDDPWSRSTSPPPRAATPKLPFVVATSANGVGVSATVKPTEGKYYFKNPKEVDIPYDHHRHASGVNPGRVSPTHVIPLHQTPHNGPISLPKHAHGSTNKPRAPSSSSRQASPSRSPSRSASRSASRTASYSNNIVQSGGFPAGGPPPLRKRPSNMSLNSGSIPVLAAPRVPSVSGSSAPRSLSPSRGPVLSSGEPLRGGISARRASATHSVTAVNSGAEVFVLPGSRKTDESVSRDTIRREVKEQARSAVEQRLERERGVIDAERKVARWGTIPSASDQDSAFSRNGFIGEDDDF</sequence>
<dbReference type="InterPro" id="IPR035189">
    <property type="entry name" value="Std1/Mth1"/>
</dbReference>
<feature type="compositionally biased region" description="Polar residues" evidence="1">
    <location>
        <begin position="682"/>
        <end position="691"/>
    </location>
</feature>
<dbReference type="AlphaFoldDB" id="A0A5E8B779"/>
<dbReference type="EMBL" id="CABVLU010000001">
    <property type="protein sequence ID" value="VVT45096.1"/>
    <property type="molecule type" value="Genomic_DNA"/>
</dbReference>
<dbReference type="OrthoDB" id="4088889at2759"/>
<dbReference type="Pfam" id="PF17235">
    <property type="entry name" value="STD1"/>
    <property type="match status" value="1"/>
</dbReference>
<proteinExistence type="predicted"/>
<feature type="region of interest" description="Disordered" evidence="1">
    <location>
        <begin position="352"/>
        <end position="386"/>
    </location>
</feature>
<evidence type="ECO:0000313" key="3">
    <source>
        <dbReference type="Proteomes" id="UP000398389"/>
    </source>
</evidence>
<feature type="region of interest" description="Disordered" evidence="1">
    <location>
        <begin position="463"/>
        <end position="611"/>
    </location>
</feature>
<evidence type="ECO:0000256" key="1">
    <source>
        <dbReference type="SAM" id="MobiDB-lite"/>
    </source>
</evidence>
<dbReference type="Proteomes" id="UP000398389">
    <property type="component" value="Unassembled WGS sequence"/>
</dbReference>
<name>A0A5E8B779_9ASCO</name>